<accession>A0A371I3M6</accession>
<evidence type="ECO:0000313" key="1">
    <source>
        <dbReference type="EMBL" id="RDY09647.1"/>
    </source>
</evidence>
<evidence type="ECO:0000313" key="2">
    <source>
        <dbReference type="Proteomes" id="UP000257109"/>
    </source>
</evidence>
<reference evidence="1" key="1">
    <citation type="submission" date="2018-05" db="EMBL/GenBank/DDBJ databases">
        <title>Draft genome of Mucuna pruriens seed.</title>
        <authorList>
            <person name="Nnadi N.E."/>
            <person name="Vos R."/>
            <person name="Hasami M.H."/>
            <person name="Devisetty U.K."/>
            <person name="Aguiy J.C."/>
        </authorList>
    </citation>
    <scope>NUCLEOTIDE SEQUENCE [LARGE SCALE GENOMIC DNA]</scope>
    <source>
        <strain evidence="1">JCA_2017</strain>
    </source>
</reference>
<sequence length="140" mass="15776">MQVRDWEAEVCQRGLIGIPNILCAQAIEGEPPPSTIVIVLKPNQIDLYRDHLSLVSAKSNSLFDDPLKQLKTSLIKQHLSFHLRHLGYTRKNSRVMPNITYGITPTFGDYAVTRLSASAFLLSRSIQSSSSATQHLEYYF</sequence>
<name>A0A371I3M6_MUCPR</name>
<organism evidence="1 2">
    <name type="scientific">Mucuna pruriens</name>
    <name type="common">Velvet bean</name>
    <name type="synonym">Dolichos pruriens</name>
    <dbReference type="NCBI Taxonomy" id="157652"/>
    <lineage>
        <taxon>Eukaryota</taxon>
        <taxon>Viridiplantae</taxon>
        <taxon>Streptophyta</taxon>
        <taxon>Embryophyta</taxon>
        <taxon>Tracheophyta</taxon>
        <taxon>Spermatophyta</taxon>
        <taxon>Magnoliopsida</taxon>
        <taxon>eudicotyledons</taxon>
        <taxon>Gunneridae</taxon>
        <taxon>Pentapetalae</taxon>
        <taxon>rosids</taxon>
        <taxon>fabids</taxon>
        <taxon>Fabales</taxon>
        <taxon>Fabaceae</taxon>
        <taxon>Papilionoideae</taxon>
        <taxon>50 kb inversion clade</taxon>
        <taxon>NPAAA clade</taxon>
        <taxon>indigoferoid/millettioid clade</taxon>
        <taxon>Phaseoleae</taxon>
        <taxon>Mucuna</taxon>
    </lineage>
</organism>
<comment type="caution">
    <text evidence="1">The sequence shown here is derived from an EMBL/GenBank/DDBJ whole genome shotgun (WGS) entry which is preliminary data.</text>
</comment>
<protein>
    <submittedName>
        <fullName evidence="1">Uncharacterized protein</fullName>
    </submittedName>
</protein>
<keyword evidence="2" id="KW-1185">Reference proteome</keyword>
<proteinExistence type="predicted"/>
<dbReference type="AlphaFoldDB" id="A0A371I3M6"/>
<gene>
    <name evidence="1" type="ORF">CR513_05959</name>
</gene>
<dbReference type="Proteomes" id="UP000257109">
    <property type="component" value="Unassembled WGS sequence"/>
</dbReference>
<feature type="non-terminal residue" evidence="1">
    <location>
        <position position="1"/>
    </location>
</feature>
<dbReference type="EMBL" id="QJKJ01000996">
    <property type="protein sequence ID" value="RDY09647.1"/>
    <property type="molecule type" value="Genomic_DNA"/>
</dbReference>